<reference evidence="2 3" key="1">
    <citation type="journal article" date="2020" name="G3 (Bethesda)">
        <title>Genetic Underpinnings of Host Manipulation by Ophiocordyceps as Revealed by Comparative Transcriptomics.</title>
        <authorList>
            <person name="Will I."/>
            <person name="Das B."/>
            <person name="Trinh T."/>
            <person name="Brachmann A."/>
            <person name="Ohm R.A."/>
            <person name="de Bekker C."/>
        </authorList>
    </citation>
    <scope>NUCLEOTIDE SEQUENCE [LARGE SCALE GENOMIC DNA]</scope>
    <source>
        <strain evidence="2 3">EC05</strain>
    </source>
</reference>
<dbReference type="EMBL" id="JAACLJ010000003">
    <property type="protein sequence ID" value="KAF4589764.1"/>
    <property type="molecule type" value="Genomic_DNA"/>
</dbReference>
<dbReference type="OrthoDB" id="4093325at2759"/>
<keyword evidence="3" id="KW-1185">Reference proteome</keyword>
<comment type="caution">
    <text evidence="2">The sequence shown here is derived from an EMBL/GenBank/DDBJ whole genome shotgun (WGS) entry which is preliminary data.</text>
</comment>
<feature type="chain" id="PRO_5034455017" evidence="1">
    <location>
        <begin position="20"/>
        <end position="206"/>
    </location>
</feature>
<evidence type="ECO:0000313" key="2">
    <source>
        <dbReference type="EMBL" id="KAF4589764.1"/>
    </source>
</evidence>
<evidence type="ECO:0000313" key="3">
    <source>
        <dbReference type="Proteomes" id="UP000562929"/>
    </source>
</evidence>
<gene>
    <name evidence="2" type="ORF">GQ602_003653</name>
</gene>
<protein>
    <submittedName>
        <fullName evidence="2">Cell wall protein PhiA</fullName>
    </submittedName>
</protein>
<dbReference type="InterPro" id="IPR052820">
    <property type="entry name" value="PhiA_domain"/>
</dbReference>
<dbReference type="PANTHER" id="PTHR42047:SF1">
    <property type="entry name" value="PROTEIN, PUTATIVE (AFU_ORTHOLOGUE AFUA_6G03560)-RELATED"/>
    <property type="match status" value="1"/>
</dbReference>
<accession>A0A8H4Q906</accession>
<sequence>MKLSTVVATAMAVIGSAEAQSDQAKSTSSKPFQLMSLRSASDIHFGQISASESNIFINLPDQKAVCKGQDPKSAIFYMKDSQLLLYTGADAPVQRIFVDRSGTGQGKMGYLTGNGKVQPPFEVTGWNLRNIGKDQSSGQALYFNDKSLIACPGDAGKGWTVWVATDNQHPGGNQGCLGFTARVIETANPVACQYRKMAKLGVMGAM</sequence>
<organism evidence="2 3">
    <name type="scientific">Ophiocordyceps camponoti-floridani</name>
    <dbReference type="NCBI Taxonomy" id="2030778"/>
    <lineage>
        <taxon>Eukaryota</taxon>
        <taxon>Fungi</taxon>
        <taxon>Dikarya</taxon>
        <taxon>Ascomycota</taxon>
        <taxon>Pezizomycotina</taxon>
        <taxon>Sordariomycetes</taxon>
        <taxon>Hypocreomycetidae</taxon>
        <taxon>Hypocreales</taxon>
        <taxon>Ophiocordycipitaceae</taxon>
        <taxon>Ophiocordyceps</taxon>
    </lineage>
</organism>
<dbReference type="Proteomes" id="UP000562929">
    <property type="component" value="Unassembled WGS sequence"/>
</dbReference>
<dbReference type="AlphaFoldDB" id="A0A8H4Q906"/>
<name>A0A8H4Q906_9HYPO</name>
<dbReference type="PANTHER" id="PTHR42047">
    <property type="entry name" value="PROTEIN, PUTATIVE (AFU_ORTHOLOGUE AFUA_6G03560)-RELATED"/>
    <property type="match status" value="1"/>
</dbReference>
<proteinExistence type="predicted"/>
<evidence type="ECO:0000256" key="1">
    <source>
        <dbReference type="SAM" id="SignalP"/>
    </source>
</evidence>
<feature type="signal peptide" evidence="1">
    <location>
        <begin position="1"/>
        <end position="19"/>
    </location>
</feature>
<keyword evidence="1" id="KW-0732">Signal</keyword>